<reference evidence="1 2" key="1">
    <citation type="submission" date="2024-05" db="EMBL/GenBank/DDBJ databases">
        <title>Culex pipiens pipiens assembly and annotation.</title>
        <authorList>
            <person name="Alout H."/>
            <person name="Durand T."/>
        </authorList>
    </citation>
    <scope>NUCLEOTIDE SEQUENCE [LARGE SCALE GENOMIC DNA]</scope>
    <source>
        <strain evidence="1">HA-2024</strain>
        <tissue evidence="1">Whole body</tissue>
    </source>
</reference>
<sequence length="76" mass="8618">MSWSLPACVSHVSKAQSKVPQLSKLRSLNLHILEAHRLPFKRAQPVLYRVAEPGQSGKTRVQTVPDPVWDEEFVLE</sequence>
<dbReference type="InterPro" id="IPR035892">
    <property type="entry name" value="C2_domain_sf"/>
</dbReference>
<feature type="non-terminal residue" evidence="1">
    <location>
        <position position="76"/>
    </location>
</feature>
<accession>A0ABD1CZN0</accession>
<dbReference type="Proteomes" id="UP001562425">
    <property type="component" value="Unassembled WGS sequence"/>
</dbReference>
<name>A0ABD1CZN0_CULPP</name>
<evidence type="ECO:0000313" key="2">
    <source>
        <dbReference type="Proteomes" id="UP001562425"/>
    </source>
</evidence>
<dbReference type="SUPFAM" id="SSF49562">
    <property type="entry name" value="C2 domain (Calcium/lipid-binding domain, CaLB)"/>
    <property type="match status" value="1"/>
</dbReference>
<gene>
    <name evidence="1" type="ORF">pipiens_000414</name>
</gene>
<dbReference type="EMBL" id="JBEHCU010008446">
    <property type="protein sequence ID" value="KAL1382854.1"/>
    <property type="molecule type" value="Genomic_DNA"/>
</dbReference>
<protein>
    <recommendedName>
        <fullName evidence="3">C2 domain-containing protein</fullName>
    </recommendedName>
</protein>
<evidence type="ECO:0008006" key="3">
    <source>
        <dbReference type="Google" id="ProtNLM"/>
    </source>
</evidence>
<organism evidence="1 2">
    <name type="scientific">Culex pipiens pipiens</name>
    <name type="common">Northern house mosquito</name>
    <dbReference type="NCBI Taxonomy" id="38569"/>
    <lineage>
        <taxon>Eukaryota</taxon>
        <taxon>Metazoa</taxon>
        <taxon>Ecdysozoa</taxon>
        <taxon>Arthropoda</taxon>
        <taxon>Hexapoda</taxon>
        <taxon>Insecta</taxon>
        <taxon>Pterygota</taxon>
        <taxon>Neoptera</taxon>
        <taxon>Endopterygota</taxon>
        <taxon>Diptera</taxon>
        <taxon>Nematocera</taxon>
        <taxon>Culicoidea</taxon>
        <taxon>Culicidae</taxon>
        <taxon>Culicinae</taxon>
        <taxon>Culicini</taxon>
        <taxon>Culex</taxon>
        <taxon>Culex</taxon>
    </lineage>
</organism>
<keyword evidence="2" id="KW-1185">Reference proteome</keyword>
<proteinExistence type="predicted"/>
<evidence type="ECO:0000313" key="1">
    <source>
        <dbReference type="EMBL" id="KAL1382854.1"/>
    </source>
</evidence>
<dbReference type="AlphaFoldDB" id="A0ABD1CZN0"/>
<comment type="caution">
    <text evidence="1">The sequence shown here is derived from an EMBL/GenBank/DDBJ whole genome shotgun (WGS) entry which is preliminary data.</text>
</comment>